<dbReference type="EMBL" id="KZ613970">
    <property type="protein sequence ID" value="PMD29965.1"/>
    <property type="molecule type" value="Genomic_DNA"/>
</dbReference>
<protein>
    <submittedName>
        <fullName evidence="2">Uncharacterized protein</fullName>
    </submittedName>
</protein>
<evidence type="ECO:0000313" key="3">
    <source>
        <dbReference type="Proteomes" id="UP000235786"/>
    </source>
</evidence>
<proteinExistence type="predicted"/>
<organism evidence="2 3">
    <name type="scientific">Hyaloscypha variabilis (strain UAMH 11265 / GT02V1 / F)</name>
    <name type="common">Meliniomyces variabilis</name>
    <dbReference type="NCBI Taxonomy" id="1149755"/>
    <lineage>
        <taxon>Eukaryota</taxon>
        <taxon>Fungi</taxon>
        <taxon>Dikarya</taxon>
        <taxon>Ascomycota</taxon>
        <taxon>Pezizomycotina</taxon>
        <taxon>Leotiomycetes</taxon>
        <taxon>Helotiales</taxon>
        <taxon>Hyaloscyphaceae</taxon>
        <taxon>Hyaloscypha</taxon>
        <taxon>Hyaloscypha variabilis</taxon>
    </lineage>
</organism>
<evidence type="ECO:0000256" key="1">
    <source>
        <dbReference type="SAM" id="Phobius"/>
    </source>
</evidence>
<keyword evidence="1" id="KW-1133">Transmembrane helix</keyword>
<reference evidence="2 3" key="1">
    <citation type="submission" date="2016-04" db="EMBL/GenBank/DDBJ databases">
        <title>A degradative enzymes factory behind the ericoid mycorrhizal symbiosis.</title>
        <authorList>
            <consortium name="DOE Joint Genome Institute"/>
            <person name="Martino E."/>
            <person name="Morin E."/>
            <person name="Grelet G."/>
            <person name="Kuo A."/>
            <person name="Kohler A."/>
            <person name="Daghino S."/>
            <person name="Barry K."/>
            <person name="Choi C."/>
            <person name="Cichocki N."/>
            <person name="Clum A."/>
            <person name="Copeland A."/>
            <person name="Hainaut M."/>
            <person name="Haridas S."/>
            <person name="Labutti K."/>
            <person name="Lindquist E."/>
            <person name="Lipzen A."/>
            <person name="Khouja H.-R."/>
            <person name="Murat C."/>
            <person name="Ohm R."/>
            <person name="Olson A."/>
            <person name="Spatafora J."/>
            <person name="Veneault-Fourrey C."/>
            <person name="Henrissat B."/>
            <person name="Grigoriev I."/>
            <person name="Martin F."/>
            <person name="Perotto S."/>
        </authorList>
    </citation>
    <scope>NUCLEOTIDE SEQUENCE [LARGE SCALE GENOMIC DNA]</scope>
    <source>
        <strain evidence="2 3">F</strain>
    </source>
</reference>
<keyword evidence="1" id="KW-0812">Transmembrane</keyword>
<dbReference type="AlphaFoldDB" id="A0A2J6QUM8"/>
<feature type="non-terminal residue" evidence="2">
    <location>
        <position position="1"/>
    </location>
</feature>
<accession>A0A2J6QUM8</accession>
<keyword evidence="1" id="KW-0472">Membrane</keyword>
<feature type="transmembrane region" description="Helical" evidence="1">
    <location>
        <begin position="12"/>
        <end position="31"/>
    </location>
</feature>
<sequence>AFPICDNPALALFLKTLVVLSILYLVDNFLAEIIRSLYRNYSLAYVSHKLSIVSLVNLVIRIF</sequence>
<name>A0A2J6QUM8_HYAVF</name>
<keyword evidence="3" id="KW-1185">Reference proteome</keyword>
<gene>
    <name evidence="2" type="ORF">L207DRAFT_520599</name>
</gene>
<evidence type="ECO:0000313" key="2">
    <source>
        <dbReference type="EMBL" id="PMD29965.1"/>
    </source>
</evidence>
<dbReference type="Proteomes" id="UP000235786">
    <property type="component" value="Unassembled WGS sequence"/>
</dbReference>